<protein>
    <submittedName>
        <fullName evidence="2">HIT family protein</fullName>
    </submittedName>
</protein>
<dbReference type="EMBL" id="AUZY01011465">
    <property type="protein sequence ID" value="EQD34518.1"/>
    <property type="molecule type" value="Genomic_DNA"/>
</dbReference>
<feature type="non-terminal residue" evidence="2">
    <location>
        <position position="88"/>
    </location>
</feature>
<accession>T0YNA1</accession>
<dbReference type="GO" id="GO:0003824">
    <property type="term" value="F:catalytic activity"/>
    <property type="evidence" value="ECO:0007669"/>
    <property type="project" value="InterPro"/>
</dbReference>
<dbReference type="InterPro" id="IPR011146">
    <property type="entry name" value="HIT-like"/>
</dbReference>
<dbReference type="Gene3D" id="3.30.428.10">
    <property type="entry name" value="HIT-like"/>
    <property type="match status" value="1"/>
</dbReference>
<dbReference type="GO" id="GO:0009117">
    <property type="term" value="P:nucleotide metabolic process"/>
    <property type="evidence" value="ECO:0007669"/>
    <property type="project" value="TreeGrafter"/>
</dbReference>
<name>T0YNA1_9ZZZZ</name>
<dbReference type="PANTHER" id="PTHR46648">
    <property type="entry name" value="HIT FAMILY PROTEIN 1"/>
    <property type="match status" value="1"/>
</dbReference>
<dbReference type="InterPro" id="IPR036265">
    <property type="entry name" value="HIT-like_sf"/>
</dbReference>
<dbReference type="Pfam" id="PF01230">
    <property type="entry name" value="HIT"/>
    <property type="match status" value="1"/>
</dbReference>
<sequence length="88" mass="10230">MPTRPPPTAEACIFCDIAAHRAPGFLLYEDDWTVAFLDLYPFTRGHFLVIPRRHGPRLEDLEESDRTALMRTVDRLCRRVSRLAPDYN</sequence>
<proteinExistence type="predicted"/>
<dbReference type="SUPFAM" id="SSF54197">
    <property type="entry name" value="HIT-like"/>
    <property type="match status" value="1"/>
</dbReference>
<feature type="domain" description="HIT" evidence="1">
    <location>
        <begin position="13"/>
        <end position="88"/>
    </location>
</feature>
<dbReference type="PANTHER" id="PTHR46648:SF1">
    <property type="entry name" value="ADENOSINE 5'-MONOPHOSPHORAMIDASE HNT1"/>
    <property type="match status" value="1"/>
</dbReference>
<evidence type="ECO:0000259" key="1">
    <source>
        <dbReference type="PROSITE" id="PS51084"/>
    </source>
</evidence>
<dbReference type="InterPro" id="IPR001310">
    <property type="entry name" value="Histidine_triad_HIT"/>
</dbReference>
<comment type="caution">
    <text evidence="2">The sequence shown here is derived from an EMBL/GenBank/DDBJ whole genome shotgun (WGS) entry which is preliminary data.</text>
</comment>
<gene>
    <name evidence="2" type="ORF">B1B_17160</name>
</gene>
<reference evidence="2" key="1">
    <citation type="submission" date="2013-08" db="EMBL/GenBank/DDBJ databases">
        <authorList>
            <person name="Mendez C."/>
            <person name="Richter M."/>
            <person name="Ferrer M."/>
            <person name="Sanchez J."/>
        </authorList>
    </citation>
    <scope>NUCLEOTIDE SEQUENCE</scope>
</reference>
<dbReference type="AlphaFoldDB" id="T0YNA1"/>
<evidence type="ECO:0000313" key="2">
    <source>
        <dbReference type="EMBL" id="EQD34518.1"/>
    </source>
</evidence>
<dbReference type="PRINTS" id="PR00332">
    <property type="entry name" value="HISTRIAD"/>
</dbReference>
<reference evidence="2" key="2">
    <citation type="journal article" date="2014" name="ISME J.">
        <title>Microbial stratification in low pH oxic and suboxic macroscopic growths along an acid mine drainage.</title>
        <authorList>
            <person name="Mendez-Garcia C."/>
            <person name="Mesa V."/>
            <person name="Sprenger R.R."/>
            <person name="Richter M."/>
            <person name="Diez M.S."/>
            <person name="Solano J."/>
            <person name="Bargiela R."/>
            <person name="Golyshina O.V."/>
            <person name="Manteca A."/>
            <person name="Ramos J.L."/>
            <person name="Gallego J.R."/>
            <person name="Llorente I."/>
            <person name="Martins Dos Santos V.A."/>
            <person name="Jensen O.N."/>
            <person name="Pelaez A.I."/>
            <person name="Sanchez J."/>
            <person name="Ferrer M."/>
        </authorList>
    </citation>
    <scope>NUCLEOTIDE SEQUENCE</scope>
</reference>
<dbReference type="PROSITE" id="PS51084">
    <property type="entry name" value="HIT_2"/>
    <property type="match status" value="1"/>
</dbReference>
<organism evidence="2">
    <name type="scientific">mine drainage metagenome</name>
    <dbReference type="NCBI Taxonomy" id="410659"/>
    <lineage>
        <taxon>unclassified sequences</taxon>
        <taxon>metagenomes</taxon>
        <taxon>ecological metagenomes</taxon>
    </lineage>
</organism>